<dbReference type="RefSeq" id="WP_065430281.1">
    <property type="nucleotide sequence ID" value="NZ_CP016307.1"/>
</dbReference>
<dbReference type="GO" id="GO:0000976">
    <property type="term" value="F:transcription cis-regulatory region binding"/>
    <property type="evidence" value="ECO:0007669"/>
    <property type="project" value="TreeGrafter"/>
</dbReference>
<dbReference type="GeneID" id="96870900"/>
<dbReference type="EMBL" id="CP016414">
    <property type="protein sequence ID" value="ANU36233.1"/>
    <property type="molecule type" value="Genomic_DNA"/>
</dbReference>
<protein>
    <submittedName>
        <fullName evidence="4">Uncharacterized protein</fullName>
    </submittedName>
</protein>
<evidence type="ECO:0000313" key="4">
    <source>
        <dbReference type="EMBL" id="ANU36233.1"/>
    </source>
</evidence>
<dbReference type="Proteomes" id="UP000092528">
    <property type="component" value="Chromosome 1"/>
</dbReference>
<evidence type="ECO:0000256" key="1">
    <source>
        <dbReference type="ARBA" id="ARBA00009437"/>
    </source>
</evidence>
<dbReference type="InterPro" id="IPR036390">
    <property type="entry name" value="WH_DNA-bd_sf"/>
</dbReference>
<comment type="similarity">
    <text evidence="1">Belongs to the LysR transcriptional regulatory family.</text>
</comment>
<dbReference type="Gene3D" id="3.40.190.290">
    <property type="match status" value="1"/>
</dbReference>
<organism evidence="4 5">
    <name type="scientific">Vibrio scophthalmi</name>
    <dbReference type="NCBI Taxonomy" id="45658"/>
    <lineage>
        <taxon>Bacteria</taxon>
        <taxon>Pseudomonadati</taxon>
        <taxon>Pseudomonadota</taxon>
        <taxon>Gammaproteobacteria</taxon>
        <taxon>Vibrionales</taxon>
        <taxon>Vibrionaceae</taxon>
        <taxon>Vibrio</taxon>
    </lineage>
</organism>
<reference evidence="4 5" key="1">
    <citation type="submission" date="2016-07" db="EMBL/GenBank/DDBJ databases">
        <title>Genome sequencing of Vibrio scophthalmi strain VS-05, an isolated from Paralichthys olivaceus.</title>
        <authorList>
            <person name="Han H.-J."/>
        </authorList>
    </citation>
    <scope>NUCLEOTIDE SEQUENCE [LARGE SCALE GENOMIC DNA]</scope>
    <source>
        <strain evidence="4 5">VS-05</strain>
    </source>
</reference>
<keyword evidence="5" id="KW-1185">Reference proteome</keyword>
<dbReference type="SUPFAM" id="SSF53850">
    <property type="entry name" value="Periplasmic binding protein-like II"/>
    <property type="match status" value="1"/>
</dbReference>
<dbReference type="InterPro" id="IPR036388">
    <property type="entry name" value="WH-like_DNA-bd_sf"/>
</dbReference>
<accession>A0A1B1NNQ4</accession>
<dbReference type="Gene3D" id="1.10.10.10">
    <property type="entry name" value="Winged helix-like DNA-binding domain superfamily/Winged helix DNA-binding domain"/>
    <property type="match status" value="1"/>
</dbReference>
<dbReference type="Pfam" id="PF00126">
    <property type="entry name" value="HTH_1"/>
    <property type="match status" value="1"/>
</dbReference>
<dbReference type="PATRIC" id="fig|45658.6.peg.1485"/>
<keyword evidence="3" id="KW-0804">Transcription</keyword>
<keyword evidence="2" id="KW-0805">Transcription regulation</keyword>
<name>A0A1B1NNQ4_9VIBR</name>
<dbReference type="STRING" id="45658.VSVS12_01528"/>
<proteinExistence type="inferred from homology"/>
<evidence type="ECO:0000313" key="5">
    <source>
        <dbReference type="Proteomes" id="UP000092528"/>
    </source>
</evidence>
<dbReference type="AlphaFoldDB" id="A0A1B1NNQ4"/>
<evidence type="ECO:0000256" key="2">
    <source>
        <dbReference type="ARBA" id="ARBA00023015"/>
    </source>
</evidence>
<dbReference type="PROSITE" id="PS50931">
    <property type="entry name" value="HTH_LYSR"/>
    <property type="match status" value="1"/>
</dbReference>
<dbReference type="PANTHER" id="PTHR30126:SF91">
    <property type="entry name" value="LYSR FAMILY TRANSCRIPTIONAL REGULATOR"/>
    <property type="match status" value="1"/>
</dbReference>
<dbReference type="InterPro" id="IPR000847">
    <property type="entry name" value="LysR_HTH_N"/>
</dbReference>
<dbReference type="KEGG" id="vsc:VSVS12_01528"/>
<dbReference type="SUPFAM" id="SSF46785">
    <property type="entry name" value="Winged helix' DNA-binding domain"/>
    <property type="match status" value="1"/>
</dbReference>
<gene>
    <name evidence="4" type="ORF">VSVS05_01106</name>
</gene>
<dbReference type="PANTHER" id="PTHR30126">
    <property type="entry name" value="HTH-TYPE TRANSCRIPTIONAL REGULATOR"/>
    <property type="match status" value="1"/>
</dbReference>
<sequence>MVTLEQISSFKAVFEFKSYSKAARSTNKTRATIRERVKALEDILGFELFEVSGKVLIPTEQAKHLYSRASNLTRQSEEFYSVALSTFSTQMTSITLHHDDLIPMCLLSDIDDAIEREFPDIAINWLQRDRESSFKDIESGEALFSILPSIGNIYPTSQIGSVNLGTYQHAPFTSVNSKISYHTIDLNELTTEDFLLTENSVLNEMKYASISNRKHIVSNNDLLMHKLQKKGWTLLSIANAKDFVEAGKLRKIEVKESLGNARQDMVLFYPLYSELNESRCRILDIAKKCAANFANSRFA</sequence>
<evidence type="ECO:0000256" key="3">
    <source>
        <dbReference type="ARBA" id="ARBA00023163"/>
    </source>
</evidence>
<dbReference type="GO" id="GO:0003700">
    <property type="term" value="F:DNA-binding transcription factor activity"/>
    <property type="evidence" value="ECO:0007669"/>
    <property type="project" value="InterPro"/>
</dbReference>